<dbReference type="GO" id="GO:0032956">
    <property type="term" value="P:regulation of actin cytoskeleton organization"/>
    <property type="evidence" value="ECO:0007669"/>
    <property type="project" value="TreeGrafter"/>
</dbReference>
<dbReference type="EMBL" id="ABSU01000006">
    <property type="protein sequence ID" value="EFE34496.1"/>
    <property type="molecule type" value="Genomic_DNA"/>
</dbReference>
<gene>
    <name evidence="4" type="ORF">ARB_06896</name>
</gene>
<dbReference type="SUPFAM" id="SSF50978">
    <property type="entry name" value="WD40 repeat-like"/>
    <property type="match status" value="1"/>
</dbReference>
<dbReference type="GO" id="GO:0031931">
    <property type="term" value="C:TORC1 complex"/>
    <property type="evidence" value="ECO:0007669"/>
    <property type="project" value="InterPro"/>
</dbReference>
<evidence type="ECO:0000256" key="1">
    <source>
        <dbReference type="ARBA" id="ARBA00009890"/>
    </source>
</evidence>
<evidence type="ECO:0008006" key="6">
    <source>
        <dbReference type="Google" id="ProtNLM"/>
    </source>
</evidence>
<name>D4AR67_ARTBC</name>
<dbReference type="InterPro" id="IPR037588">
    <property type="entry name" value="MLST8"/>
</dbReference>
<dbReference type="InterPro" id="IPR036322">
    <property type="entry name" value="WD40_repeat_dom_sf"/>
</dbReference>
<feature type="compositionally biased region" description="Low complexity" evidence="3">
    <location>
        <begin position="1141"/>
        <end position="1151"/>
    </location>
</feature>
<feature type="repeat" description="WD" evidence="2">
    <location>
        <begin position="661"/>
        <end position="675"/>
    </location>
</feature>
<dbReference type="GO" id="GO:0031929">
    <property type="term" value="P:TOR signaling"/>
    <property type="evidence" value="ECO:0007669"/>
    <property type="project" value="InterPro"/>
</dbReference>
<dbReference type="SUPFAM" id="SSF69304">
    <property type="entry name" value="Tricorn protease N-terminal domain"/>
    <property type="match status" value="1"/>
</dbReference>
<reference evidence="5" key="1">
    <citation type="journal article" date="2011" name="Genome Biol.">
        <title>Comparative and functional genomics provide insights into the pathogenicity of dermatophytic fungi.</title>
        <authorList>
            <person name="Burmester A."/>
            <person name="Shelest E."/>
            <person name="Gloeckner G."/>
            <person name="Heddergott C."/>
            <person name="Schindler S."/>
            <person name="Staib P."/>
            <person name="Heidel A."/>
            <person name="Felder M."/>
            <person name="Petzold A."/>
            <person name="Szafranski K."/>
            <person name="Feuermann M."/>
            <person name="Pedruzzi I."/>
            <person name="Priebe S."/>
            <person name="Groth M."/>
            <person name="Winkler R."/>
            <person name="Li W."/>
            <person name="Kniemeyer O."/>
            <person name="Schroeckh V."/>
            <person name="Hertweck C."/>
            <person name="Hube B."/>
            <person name="White T.C."/>
            <person name="Platzer M."/>
            <person name="Guthke R."/>
            <person name="Heitman J."/>
            <person name="Woestemeyer J."/>
            <person name="Zipfel P.F."/>
            <person name="Monod M."/>
            <person name="Brakhage A.A."/>
        </authorList>
    </citation>
    <scope>NUCLEOTIDE SEQUENCE [LARGE SCALE GENOMIC DNA]</scope>
    <source>
        <strain evidence="5">ATCC MYA-4681 / CBS 112371</strain>
    </source>
</reference>
<comment type="caution">
    <text evidence="4">The sequence shown here is derived from an EMBL/GenBank/DDBJ whole genome shotgun (WGS) entry which is preliminary data.</text>
</comment>
<dbReference type="PANTHER" id="PTHR19842">
    <property type="entry name" value="G BETA-LIKE PROTEIN GBL"/>
    <property type="match status" value="1"/>
</dbReference>
<feature type="region of interest" description="Disordered" evidence="3">
    <location>
        <begin position="1098"/>
        <end position="1202"/>
    </location>
</feature>
<dbReference type="Pfam" id="PF00400">
    <property type="entry name" value="WD40"/>
    <property type="match status" value="1"/>
</dbReference>
<feature type="compositionally biased region" description="Polar residues" evidence="3">
    <location>
        <begin position="166"/>
        <end position="195"/>
    </location>
</feature>
<dbReference type="GO" id="GO:0031932">
    <property type="term" value="C:TORC2 complex"/>
    <property type="evidence" value="ECO:0007669"/>
    <property type="project" value="InterPro"/>
</dbReference>
<dbReference type="HOGENOM" id="CLU_005297_0_0_1"/>
<evidence type="ECO:0000313" key="5">
    <source>
        <dbReference type="Proteomes" id="UP000008866"/>
    </source>
</evidence>
<dbReference type="STRING" id="663331.D4AR67"/>
<comment type="similarity">
    <text evidence="1">Belongs to the WD repeat LST8 family.</text>
</comment>
<dbReference type="Proteomes" id="UP000008866">
    <property type="component" value="Unassembled WGS sequence"/>
</dbReference>
<dbReference type="AlphaFoldDB" id="D4AR67"/>
<dbReference type="OrthoDB" id="10248252at2759"/>
<sequence>MELGKTSLPRRSKRISQVLGTNSDDDENDVDPEPELQRLLEQFLPRGNSPSTPREPNPLKRKAECLTDRQNFPCEVAKSAPSISTDNSKNISIEWSPERSTASIKGVALAKSDNLENEPPGIIENDISGNYNHNRSEEANNANDVFYSTSDGSNSMRALLPEATQEDNNNNLDPESSNVDSSHSQCSPHTSWTLPSSVSLCSRSSEPPGNAQIHPIHPTIPIKRPRGRPPAPLNMPRRNNNSTPQRRSRRERKQPANYYDLPPGFAEIEDDYEPTAPEEPVDLQYSPQVPSLARKRVDIIPPRCLYRSRQLCILRELNSSSCLDEEDPLVQFPYILADQRVNHPRLLLRDNQYRSFICHVDFSTSEMKTIYTLLCGHQIPEDETPIQDHLFHAVQFLDVELITKRIRRLKGLLTLLPPGFDPAHLFLSHVGIPKEYQKILKQIEKILRDTHQPEGCKNTVAKIGRANINSILQECDIVKGLHRRKADSIMRFLSDAQSKSLSNMPSSLVVYASSVSPQTPLASSDNKLPSAMLRSRQLGLTNHRGRDPVNVSLRTLHSRRWELWKTWKGASHDVLVLSWSPDGTQFIAGTSTHCEENNMQYNRNNNLLLGDLVTDSIRELPDHRIPRPLISGGEFTNQASYNNLDPDLYMTISAAQWSKKYLYTASYDKTVRVWDTQPEVGCIQQLFHPEKLDVMAISDCQYRLVGTGCQDTTPVRIWSPMSNGTHTCVELERYQGYAPSSLAWGTNPSCSEFLAAGMSQKLVRLNSSASECGLIVLWQVEASNVCRFDKWKIPFHISDIKWHRNQPLFIAGCSTPQQLANSNLTSVRSVVNLYDPLRTHCEVSSFQCPALDINEITFCPSNDNYVTASCTDNLTYVYDRRNPSSVLHKLGHGKPIHQLDTSVTQEEDDTGVCLATWSGSTFFTGGSDGVVKTWDIRRSADDLIFEDIATFNHGVMSGALSPDHTNLVIGDSGGSVHILSTAPFSRENGLDLAYHAAEVNTQTNNDCEESVAGILESKRLVASGKLTRHPIFGFGKGPLYEGPYAIWARPPGTSPNEIPYTPLEPAIQAEQLDGPPISQRQLLDQDGQRRVHRHISLALARNRESGPARSPRKGGKARRLNEPVTPSTSRIPQIAPKETIEVSSEESNIVSRPKRRRYPLRTPRKTKNQSLRPKKPICIDLTGDTSEDEGPSSSSISSYSTCISRQEPYKVEADLLEEDNWWPTSEDVTSLGL</sequence>
<protein>
    <recommendedName>
        <fullName evidence="6">WD repeat protein</fullName>
    </recommendedName>
</protein>
<feature type="region of interest" description="Disordered" evidence="3">
    <location>
        <begin position="164"/>
        <end position="283"/>
    </location>
</feature>
<accession>D4AR67</accession>
<feature type="compositionally biased region" description="Basic residues" evidence="3">
    <location>
        <begin position="1152"/>
        <end position="1175"/>
    </location>
</feature>
<dbReference type="PANTHER" id="PTHR19842:SF2">
    <property type="entry name" value="WD REPEAT PROTEIN (AFU_ORTHOLOGUE AFUA_5G04300)"/>
    <property type="match status" value="1"/>
</dbReference>
<feature type="compositionally biased region" description="Low complexity" evidence="3">
    <location>
        <begin position="1191"/>
        <end position="1202"/>
    </location>
</feature>
<dbReference type="SMART" id="SM00320">
    <property type="entry name" value="WD40"/>
    <property type="match status" value="5"/>
</dbReference>
<dbReference type="OMA" id="NMQYNRN"/>
<evidence type="ECO:0000256" key="2">
    <source>
        <dbReference type="PROSITE-ProRule" id="PRU00221"/>
    </source>
</evidence>
<dbReference type="InterPro" id="IPR015943">
    <property type="entry name" value="WD40/YVTN_repeat-like_dom_sf"/>
</dbReference>
<dbReference type="InterPro" id="IPR001680">
    <property type="entry name" value="WD40_rpt"/>
</dbReference>
<proteinExistence type="inferred from homology"/>
<dbReference type="GeneID" id="9520859"/>
<dbReference type="KEGG" id="abe:ARB_06896"/>
<dbReference type="Gene3D" id="2.130.10.10">
    <property type="entry name" value="YVTN repeat-like/Quinoprotein amine dehydrogenase"/>
    <property type="match status" value="1"/>
</dbReference>
<evidence type="ECO:0000256" key="3">
    <source>
        <dbReference type="SAM" id="MobiDB-lite"/>
    </source>
</evidence>
<dbReference type="eggNOG" id="ENOG502RZG9">
    <property type="taxonomic scope" value="Eukaryota"/>
</dbReference>
<dbReference type="PROSITE" id="PS50082">
    <property type="entry name" value="WD_REPEATS_2"/>
    <property type="match status" value="1"/>
</dbReference>
<evidence type="ECO:0000313" key="4">
    <source>
        <dbReference type="EMBL" id="EFE34496.1"/>
    </source>
</evidence>
<feature type="compositionally biased region" description="Low complexity" evidence="3">
    <location>
        <begin position="196"/>
        <end position="205"/>
    </location>
</feature>
<feature type="region of interest" description="Disordered" evidence="3">
    <location>
        <begin position="1"/>
        <end position="62"/>
    </location>
</feature>
<feature type="compositionally biased region" description="Acidic residues" evidence="3">
    <location>
        <begin position="23"/>
        <end position="34"/>
    </location>
</feature>
<keyword evidence="5" id="KW-1185">Reference proteome</keyword>
<keyword evidence="2" id="KW-0853">WD repeat</keyword>
<dbReference type="RefSeq" id="XP_003015136.1">
    <property type="nucleotide sequence ID" value="XM_003015090.1"/>
</dbReference>
<organism evidence="4 5">
    <name type="scientific">Arthroderma benhamiae (strain ATCC MYA-4681 / CBS 112371)</name>
    <name type="common">Trichophyton mentagrophytes</name>
    <dbReference type="NCBI Taxonomy" id="663331"/>
    <lineage>
        <taxon>Eukaryota</taxon>
        <taxon>Fungi</taxon>
        <taxon>Dikarya</taxon>
        <taxon>Ascomycota</taxon>
        <taxon>Pezizomycotina</taxon>
        <taxon>Eurotiomycetes</taxon>
        <taxon>Eurotiomycetidae</taxon>
        <taxon>Onygenales</taxon>
        <taxon>Arthrodermataceae</taxon>
        <taxon>Trichophyton</taxon>
    </lineage>
</organism>